<evidence type="ECO:0000259" key="4">
    <source>
        <dbReference type="PROSITE" id="PS50206"/>
    </source>
</evidence>
<dbReference type="InterPro" id="IPR036873">
    <property type="entry name" value="Rhodanese-like_dom_sf"/>
</dbReference>
<comment type="caution">
    <text evidence="5">The sequence shown here is derived from an EMBL/GenBank/DDBJ whole genome shotgun (WGS) entry which is preliminary data.</text>
</comment>
<sequence length="105" mass="11601">MAFKHISVSQTHELLNDDNVVIADIRDPNSFASGHIPGSEHLSNSNIGEFMLHKEYEQPIIIVCYHGISSQGAAGYLAEQGFDDVYSMDGGFDAWAKQFPQSVEK</sequence>
<keyword evidence="6" id="KW-1185">Reference proteome</keyword>
<protein>
    <recommendedName>
        <fullName evidence="3">Thiosulfate sulfurtransferase GlpE</fullName>
        <ecNumber evidence="3">2.8.1.1</ecNumber>
    </recommendedName>
</protein>
<reference evidence="5 6" key="1">
    <citation type="journal article" date="2015" name="BMC Genomics">
        <title>Genome mining reveals unlocked bioactive potential of marine Gram-negative bacteria.</title>
        <authorList>
            <person name="Machado H."/>
            <person name="Sonnenschein E.C."/>
            <person name="Melchiorsen J."/>
            <person name="Gram L."/>
        </authorList>
    </citation>
    <scope>NUCLEOTIDE SEQUENCE [LARGE SCALE GENOMIC DNA]</scope>
    <source>
        <strain evidence="5 6">S3137</strain>
    </source>
</reference>
<accession>A0A0F4PQU9</accession>
<dbReference type="InterPro" id="IPR001763">
    <property type="entry name" value="Rhodanese-like_dom"/>
</dbReference>
<organism evidence="5 6">
    <name type="scientific">Pseudoalteromonas ruthenica</name>
    <dbReference type="NCBI Taxonomy" id="151081"/>
    <lineage>
        <taxon>Bacteria</taxon>
        <taxon>Pseudomonadati</taxon>
        <taxon>Pseudomonadota</taxon>
        <taxon>Gammaproteobacteria</taxon>
        <taxon>Alteromonadales</taxon>
        <taxon>Pseudoalteromonadaceae</taxon>
        <taxon>Pseudoalteromonas</taxon>
    </lineage>
</organism>
<dbReference type="HAMAP" id="MF_01009">
    <property type="entry name" value="Thiosulf_sulfurtr"/>
    <property type="match status" value="1"/>
</dbReference>
<dbReference type="RefSeq" id="WP_022946485.1">
    <property type="nucleotide sequence ID" value="NZ_CP023396.1"/>
</dbReference>
<dbReference type="GeneID" id="58229267"/>
<dbReference type="PROSITE" id="PS50206">
    <property type="entry name" value="RHODANESE_3"/>
    <property type="match status" value="1"/>
</dbReference>
<comment type="catalytic activity">
    <reaction evidence="3">
        <text>thiosulfate + [thioredoxin]-dithiol = [thioredoxin]-disulfide + hydrogen sulfide + sulfite + 2 H(+)</text>
        <dbReference type="Rhea" id="RHEA:83859"/>
        <dbReference type="Rhea" id="RHEA-COMP:10698"/>
        <dbReference type="Rhea" id="RHEA-COMP:10700"/>
        <dbReference type="ChEBI" id="CHEBI:15378"/>
        <dbReference type="ChEBI" id="CHEBI:17359"/>
        <dbReference type="ChEBI" id="CHEBI:29919"/>
        <dbReference type="ChEBI" id="CHEBI:29950"/>
        <dbReference type="ChEBI" id="CHEBI:33542"/>
        <dbReference type="ChEBI" id="CHEBI:50058"/>
    </reaction>
</comment>
<dbReference type="Proteomes" id="UP000033664">
    <property type="component" value="Unassembled WGS sequence"/>
</dbReference>
<dbReference type="SUPFAM" id="SSF52821">
    <property type="entry name" value="Rhodanese/Cell cycle control phosphatase"/>
    <property type="match status" value="1"/>
</dbReference>
<dbReference type="GO" id="GO:0004792">
    <property type="term" value="F:thiosulfate-cyanide sulfurtransferase activity"/>
    <property type="evidence" value="ECO:0007669"/>
    <property type="project" value="UniProtKB-UniRule"/>
</dbReference>
<dbReference type="AlphaFoldDB" id="A0A0F4PQU9"/>
<dbReference type="eggNOG" id="COG0607">
    <property type="taxonomic scope" value="Bacteria"/>
</dbReference>
<keyword evidence="2 3" id="KW-0808">Transferase</keyword>
<dbReference type="Pfam" id="PF00581">
    <property type="entry name" value="Rhodanese"/>
    <property type="match status" value="1"/>
</dbReference>
<comment type="catalytic activity">
    <reaction evidence="3">
        <text>thiosulfate + hydrogen cyanide = thiocyanate + sulfite + 2 H(+)</text>
        <dbReference type="Rhea" id="RHEA:16881"/>
        <dbReference type="ChEBI" id="CHEBI:15378"/>
        <dbReference type="ChEBI" id="CHEBI:17359"/>
        <dbReference type="ChEBI" id="CHEBI:18022"/>
        <dbReference type="ChEBI" id="CHEBI:18407"/>
        <dbReference type="ChEBI" id="CHEBI:33542"/>
        <dbReference type="EC" id="2.8.1.1"/>
    </reaction>
</comment>
<dbReference type="InterPro" id="IPR050229">
    <property type="entry name" value="GlpE_sulfurtransferase"/>
</dbReference>
<evidence type="ECO:0000313" key="6">
    <source>
        <dbReference type="Proteomes" id="UP000033664"/>
    </source>
</evidence>
<proteinExistence type="inferred from homology"/>
<dbReference type="SMART" id="SM00450">
    <property type="entry name" value="RHOD"/>
    <property type="match status" value="1"/>
</dbReference>
<dbReference type="PANTHER" id="PTHR43031:SF6">
    <property type="entry name" value="THIOSULFATE SULFURTRANSFERASE GLPE"/>
    <property type="match status" value="1"/>
</dbReference>
<dbReference type="GO" id="GO:0103041">
    <property type="term" value="F:thiosulfate-thioredoxin sulfurtransferase activity"/>
    <property type="evidence" value="ECO:0007669"/>
    <property type="project" value="RHEA"/>
</dbReference>
<feature type="domain" description="Rhodanese" evidence="4">
    <location>
        <begin position="16"/>
        <end position="104"/>
    </location>
</feature>
<name>A0A0F4PQU9_9GAMM</name>
<dbReference type="NCBIfam" id="NF001195">
    <property type="entry name" value="PRK00162.1"/>
    <property type="match status" value="1"/>
</dbReference>
<evidence type="ECO:0000256" key="3">
    <source>
        <dbReference type="HAMAP-Rule" id="MF_01009"/>
    </source>
</evidence>
<evidence type="ECO:0000256" key="1">
    <source>
        <dbReference type="ARBA" id="ARBA00022490"/>
    </source>
</evidence>
<dbReference type="GO" id="GO:0005737">
    <property type="term" value="C:cytoplasm"/>
    <property type="evidence" value="ECO:0007669"/>
    <property type="project" value="UniProtKB-SubCell"/>
</dbReference>
<dbReference type="Gene3D" id="3.40.250.10">
    <property type="entry name" value="Rhodanese-like domain"/>
    <property type="match status" value="1"/>
</dbReference>
<comment type="function">
    <text evidence="3">Transferase that catalyzes the transfer of sulfur from thiosulfate to thiophilic acceptors such as cyanide or dithiols. May function in a CysM-independent thiosulfate assimilation pathway by catalyzing the conversion of thiosulfate to sulfite, which can then be used for L-cysteine biosynthesis.</text>
</comment>
<keyword evidence="1 3" id="KW-0963">Cytoplasm</keyword>
<evidence type="ECO:0000313" key="5">
    <source>
        <dbReference type="EMBL" id="KJY98507.1"/>
    </source>
</evidence>
<feature type="active site" description="Cysteine persulfide intermediate" evidence="3">
    <location>
        <position position="64"/>
    </location>
</feature>
<gene>
    <name evidence="3" type="primary">glpE</name>
    <name evidence="5" type="ORF">TW72_12270</name>
</gene>
<dbReference type="PANTHER" id="PTHR43031">
    <property type="entry name" value="FAD-DEPENDENT OXIDOREDUCTASE"/>
    <property type="match status" value="1"/>
</dbReference>
<dbReference type="OrthoDB" id="9811849at2"/>
<comment type="subcellular location">
    <subcellularLocation>
        <location evidence="3">Cytoplasm</location>
    </subcellularLocation>
</comment>
<dbReference type="CDD" id="cd01444">
    <property type="entry name" value="GlpE_ST"/>
    <property type="match status" value="1"/>
</dbReference>
<dbReference type="PATRIC" id="fig|151081.8.peg.2285"/>
<dbReference type="EC" id="2.8.1.1" evidence="3"/>
<comment type="similarity">
    <text evidence="3">Belongs to the GlpE family.</text>
</comment>
<dbReference type="EMBL" id="JXXZ01000010">
    <property type="protein sequence ID" value="KJY98507.1"/>
    <property type="molecule type" value="Genomic_DNA"/>
</dbReference>
<evidence type="ECO:0000256" key="2">
    <source>
        <dbReference type="ARBA" id="ARBA00022679"/>
    </source>
</evidence>
<dbReference type="InterPro" id="IPR023695">
    <property type="entry name" value="Thiosulf_sulfurTrfase"/>
</dbReference>